<keyword evidence="4" id="KW-1185">Reference proteome</keyword>
<evidence type="ECO:0000259" key="2">
    <source>
        <dbReference type="Pfam" id="PF01593"/>
    </source>
</evidence>
<keyword evidence="1" id="KW-0732">Signal</keyword>
<dbReference type="Gene3D" id="3.90.660.10">
    <property type="match status" value="1"/>
</dbReference>
<organism evidence="3 4">
    <name type="scientific">Diplocarpon rosae</name>
    <dbReference type="NCBI Taxonomy" id="946125"/>
    <lineage>
        <taxon>Eukaryota</taxon>
        <taxon>Fungi</taxon>
        <taxon>Dikarya</taxon>
        <taxon>Ascomycota</taxon>
        <taxon>Pezizomycotina</taxon>
        <taxon>Leotiomycetes</taxon>
        <taxon>Helotiales</taxon>
        <taxon>Drepanopezizaceae</taxon>
        <taxon>Diplocarpon</taxon>
    </lineage>
</organism>
<evidence type="ECO:0000256" key="1">
    <source>
        <dbReference type="SAM" id="SignalP"/>
    </source>
</evidence>
<dbReference type="PANTHER" id="PTHR10742">
    <property type="entry name" value="FLAVIN MONOAMINE OXIDASE"/>
    <property type="match status" value="1"/>
</dbReference>
<proteinExistence type="predicted"/>
<dbReference type="Gene3D" id="3.50.50.60">
    <property type="entry name" value="FAD/NAD(P)-binding domain"/>
    <property type="match status" value="1"/>
</dbReference>
<feature type="chain" id="PRO_5042189877" description="Amine oxidase domain-containing protein" evidence="1">
    <location>
        <begin position="22"/>
        <end position="690"/>
    </location>
</feature>
<dbReference type="Gene3D" id="1.20.1440.240">
    <property type="match status" value="1"/>
</dbReference>
<dbReference type="SUPFAM" id="SSF54373">
    <property type="entry name" value="FAD-linked reductases, C-terminal domain"/>
    <property type="match status" value="1"/>
</dbReference>
<dbReference type="SUPFAM" id="SSF51905">
    <property type="entry name" value="FAD/NAD(P)-binding domain"/>
    <property type="match status" value="1"/>
</dbReference>
<gene>
    <name evidence="3" type="ORF">QTJ16_000842</name>
</gene>
<reference evidence="3" key="1">
    <citation type="submission" date="2023-06" db="EMBL/GenBank/DDBJ databases">
        <title>Draft genome of Marssonina rosae.</title>
        <authorList>
            <person name="Cheng Q."/>
        </authorList>
    </citation>
    <scope>NUCLEOTIDE SEQUENCE</scope>
    <source>
        <strain evidence="3">R4</strain>
    </source>
</reference>
<protein>
    <recommendedName>
        <fullName evidence="2">Amine oxidase domain-containing protein</fullName>
    </recommendedName>
</protein>
<name>A0AAD9T735_9HELO</name>
<dbReference type="GO" id="GO:0009063">
    <property type="term" value="P:amino acid catabolic process"/>
    <property type="evidence" value="ECO:0007669"/>
    <property type="project" value="TreeGrafter"/>
</dbReference>
<comment type="caution">
    <text evidence="3">The sequence shown here is derived from an EMBL/GenBank/DDBJ whole genome shotgun (WGS) entry which is preliminary data.</text>
</comment>
<evidence type="ECO:0000313" key="4">
    <source>
        <dbReference type="Proteomes" id="UP001285354"/>
    </source>
</evidence>
<dbReference type="InterPro" id="IPR050281">
    <property type="entry name" value="Flavin_monoamine_oxidase"/>
</dbReference>
<dbReference type="EMBL" id="JAUBYV010000001">
    <property type="protein sequence ID" value="KAK2630022.1"/>
    <property type="molecule type" value="Genomic_DNA"/>
</dbReference>
<dbReference type="Pfam" id="PF01593">
    <property type="entry name" value="Amino_oxidase"/>
    <property type="match status" value="1"/>
</dbReference>
<feature type="domain" description="Amine oxidase" evidence="2">
    <location>
        <begin position="187"/>
        <end position="666"/>
    </location>
</feature>
<dbReference type="PANTHER" id="PTHR10742:SF382">
    <property type="entry name" value="AMINE OXIDASE DOMAIN-CONTAINING PROTEIN"/>
    <property type="match status" value="1"/>
</dbReference>
<dbReference type="InterPro" id="IPR036188">
    <property type="entry name" value="FAD/NAD-bd_sf"/>
</dbReference>
<evidence type="ECO:0000313" key="3">
    <source>
        <dbReference type="EMBL" id="KAK2630022.1"/>
    </source>
</evidence>
<dbReference type="GO" id="GO:0001716">
    <property type="term" value="F:L-amino-acid oxidase activity"/>
    <property type="evidence" value="ECO:0007669"/>
    <property type="project" value="TreeGrafter"/>
</dbReference>
<feature type="signal peptide" evidence="1">
    <location>
        <begin position="1"/>
        <end position="21"/>
    </location>
</feature>
<dbReference type="AlphaFoldDB" id="A0AAD9T735"/>
<dbReference type="Proteomes" id="UP001285354">
    <property type="component" value="Unassembled WGS sequence"/>
</dbReference>
<dbReference type="InterPro" id="IPR002937">
    <property type="entry name" value="Amino_oxidase"/>
</dbReference>
<accession>A0AAD9T735</accession>
<sequence>MFLRILPTLVALSTLCHHVAGAPTDLLVTFLGPYFSENGGIRSICLDYPDEFNGILTIAFGPCNASSVEDAWQELGTTYVGKLPETRYYDKVPAASLLPKKFTWSVPTDRSEGCLLAFRNQKLVGLSPKFGLIDRRPTKRSPATFAESTDPMGPWFDGVKYLRQKQPSDVFVARSKSSRFGILGAGISGLFTGMILDSVGIHNWTILESSDRLGGRLRTTYLNGTSPDEYQYSDLGAMRFPTAIQNKEKNETIPLMDQRLLNQLVDVLNNFNNNDTSLAIKFIPWIQNSANAPVATSKRRPDGTVPGQAEVAADPSLADEVTYADPKAAGIALDALESLTGFDGARIQAYAKNVFRAHEKAMDDGLFRYSEAEYLRNVIKLDLNTADEIGSTAHSRPLWAFKKFYLMASEWVSIDKGMDRLPKAFAPLIKDRVKLNTKVHGVQYNKESETLTVKHRPTGSDPLQAENTDDFDYIFNSVPFNLLRFWELPPHSSLMRRAIDRLEYDSAVKVAIQYKERFWEHLEHPIIGGCGAVNVHGIGEICYPSYNINETGPGVVLASYTTWSDARTACAMPEAEHMAYVRRAMVEVHGPIAEEMWTGNYVRHCWGNDEHHAGSVAVPTVTQQELYLPAYWKTEFHTVYIGEHTAYTHAWVFSALESAVRGSVQMLLDMGLVDEAKEVTNTWMARWIDL</sequence>